<evidence type="ECO:0000256" key="1">
    <source>
        <dbReference type="SAM" id="MobiDB-lite"/>
    </source>
</evidence>
<dbReference type="EMBL" id="PUHY01000015">
    <property type="protein sequence ID" value="PQO29691.1"/>
    <property type="molecule type" value="Genomic_DNA"/>
</dbReference>
<sequence>MILGILASVPPVTLNAQDAAVPEASLPLGDSLQDQEDAKLYTSPQSILSDFFGRRRAGMVVHGLEDMVGITATGISPLFVLSVTSPTVYFLTEPDRRDALIFLYQPWFFIPIILMTLMVALKDTVLTFASYLKMPLDILGILFHLIGFVVGFRLVYHLLDIHVAGSGGPLAGFLAMAMLILMFAFYTSIWVLSNVFEVLILINPFPLVDTILRIGRVVVLVMMYAACWIHPALGGLIALPILILSLFTFERSLRTTLLGFRLAWDVAMFRRDAIEPNQTQVTVFSSFSGVLPWMTMGKLVKTVEGWEFRYRRFSIGPTRCIAIAEGPYSIARGSLFPGLMRQTDSGMQLIVRFPASYRGEEEDLANCFDSGEVHDFRWGTMAMSAWTTVRQFIFGRRKNASSPSNAPASEHECQDEVTPDEEAALPQTNQG</sequence>
<feature type="region of interest" description="Disordered" evidence="1">
    <location>
        <begin position="400"/>
        <end position="431"/>
    </location>
</feature>
<feature type="transmembrane region" description="Helical" evidence="2">
    <location>
        <begin position="171"/>
        <end position="202"/>
    </location>
</feature>
<evidence type="ECO:0000256" key="2">
    <source>
        <dbReference type="SAM" id="Phobius"/>
    </source>
</evidence>
<name>A0A2S8FC02_9BACT</name>
<reference evidence="3 4" key="1">
    <citation type="submission" date="2018-02" db="EMBL/GenBank/DDBJ databases">
        <title>Comparative genomes isolates from brazilian mangrove.</title>
        <authorList>
            <person name="Araujo J.E."/>
            <person name="Taketani R.G."/>
            <person name="Silva M.C.P."/>
            <person name="Loureco M.V."/>
            <person name="Andreote F.D."/>
        </authorList>
    </citation>
    <scope>NUCLEOTIDE SEQUENCE [LARGE SCALE GENOMIC DNA]</scope>
    <source>
        <strain evidence="3 4">Hex-1 MGV</strain>
    </source>
</reference>
<feature type="transmembrane region" description="Helical" evidence="2">
    <location>
        <begin position="222"/>
        <end position="247"/>
    </location>
</feature>
<comment type="caution">
    <text evidence="3">The sequence shown here is derived from an EMBL/GenBank/DDBJ whole genome shotgun (WGS) entry which is preliminary data.</text>
</comment>
<keyword evidence="2" id="KW-0812">Transmembrane</keyword>
<feature type="transmembrane region" description="Helical" evidence="2">
    <location>
        <begin position="68"/>
        <end position="92"/>
    </location>
</feature>
<accession>A0A2S8FC02</accession>
<evidence type="ECO:0000313" key="3">
    <source>
        <dbReference type="EMBL" id="PQO29691.1"/>
    </source>
</evidence>
<dbReference type="AlphaFoldDB" id="A0A2S8FC02"/>
<feature type="transmembrane region" description="Helical" evidence="2">
    <location>
        <begin position="99"/>
        <end position="121"/>
    </location>
</feature>
<keyword evidence="2" id="KW-1133">Transmembrane helix</keyword>
<protein>
    <submittedName>
        <fullName evidence="3">Uncharacterized protein</fullName>
    </submittedName>
</protein>
<organism evidence="3 4">
    <name type="scientific">Blastopirellula marina</name>
    <dbReference type="NCBI Taxonomy" id="124"/>
    <lineage>
        <taxon>Bacteria</taxon>
        <taxon>Pseudomonadati</taxon>
        <taxon>Planctomycetota</taxon>
        <taxon>Planctomycetia</taxon>
        <taxon>Pirellulales</taxon>
        <taxon>Pirellulaceae</taxon>
        <taxon>Blastopirellula</taxon>
    </lineage>
</organism>
<evidence type="ECO:0000313" key="4">
    <source>
        <dbReference type="Proteomes" id="UP000238322"/>
    </source>
</evidence>
<gene>
    <name evidence="3" type="ORF">C5Y83_26950</name>
</gene>
<proteinExistence type="predicted"/>
<dbReference type="Proteomes" id="UP000238322">
    <property type="component" value="Unassembled WGS sequence"/>
</dbReference>
<feature type="transmembrane region" description="Helical" evidence="2">
    <location>
        <begin position="141"/>
        <end position="159"/>
    </location>
</feature>
<keyword evidence="2" id="KW-0472">Membrane</keyword>